<name>A0A2L2T303_9HYPO</name>
<proteinExistence type="predicted"/>
<evidence type="ECO:0000313" key="2">
    <source>
        <dbReference type="Proteomes" id="UP000245910"/>
    </source>
</evidence>
<sequence length="131" mass="14911">MAMLDMMPSSWCCVYSTADSRLVQRISRRPYSVHQSKISSTITGLYGTLLYSTGNAGSSLAMHLPCSYQLDDSFERYNHNGVRLRPPTVRSARSTMFDRQAFEEPATHLSRAADRHVSYWLTYTEGFQDIT</sequence>
<dbReference type="Proteomes" id="UP000245910">
    <property type="component" value="Chromosome I"/>
</dbReference>
<dbReference type="AlphaFoldDB" id="A0A2L2T303"/>
<dbReference type="EMBL" id="LN649229">
    <property type="protein sequence ID" value="CEI64088.1"/>
    <property type="molecule type" value="Genomic_DNA"/>
</dbReference>
<protein>
    <submittedName>
        <fullName evidence="1">Uncharacterized protein</fullName>
    </submittedName>
</protein>
<accession>A0A2L2T303</accession>
<evidence type="ECO:0000313" key="1">
    <source>
        <dbReference type="EMBL" id="CEI64088.1"/>
    </source>
</evidence>
<reference evidence="2" key="1">
    <citation type="submission" date="2014-10" db="EMBL/GenBank/DDBJ databases">
        <authorList>
            <person name="King R."/>
        </authorList>
    </citation>
    <scope>NUCLEOTIDE SEQUENCE [LARGE SCALE GENOMIC DNA]</scope>
    <source>
        <strain evidence="2">A3/5</strain>
    </source>
</reference>
<keyword evidence="2" id="KW-1185">Reference proteome</keyword>
<organism evidence="1 2">
    <name type="scientific">Fusarium venenatum</name>
    <dbReference type="NCBI Taxonomy" id="56646"/>
    <lineage>
        <taxon>Eukaryota</taxon>
        <taxon>Fungi</taxon>
        <taxon>Dikarya</taxon>
        <taxon>Ascomycota</taxon>
        <taxon>Pezizomycotina</taxon>
        <taxon>Sordariomycetes</taxon>
        <taxon>Hypocreomycetidae</taxon>
        <taxon>Hypocreales</taxon>
        <taxon>Nectriaceae</taxon>
        <taxon>Fusarium</taxon>
    </lineage>
</organism>